<keyword evidence="4" id="KW-1185">Reference proteome</keyword>
<protein>
    <recommendedName>
        <fullName evidence="5">DUF2537 domain-containing protein</fullName>
    </recommendedName>
</protein>
<proteinExistence type="predicted"/>
<feature type="transmembrane region" description="Helical" evidence="2">
    <location>
        <begin position="110"/>
        <end position="129"/>
    </location>
</feature>
<keyword evidence="2" id="KW-1133">Transmembrane helix</keyword>
<sequence length="159" mass="16750">MTGPHGDPSVGPQDSAPRVLQVVTRTPDPEVNTPSDPRSGDAEPADLDEPVHAEESVDQYEPVEWAWVEEWRAGGEPVPWGPGLALSGFTLFLVASAVYVLSSGLADRPILAIAVNVLVAGGLGPALWLSRNLPVLRWIGAGAVLGLLSAWLCALVFLV</sequence>
<gene>
    <name evidence="3" type="ORF">SAMN04515671_0767</name>
</gene>
<feature type="transmembrane region" description="Helical" evidence="2">
    <location>
        <begin position="135"/>
        <end position="158"/>
    </location>
</feature>
<dbReference type="RefSeq" id="WP_157695156.1">
    <property type="nucleotide sequence ID" value="NZ_LT629710.1"/>
</dbReference>
<evidence type="ECO:0000256" key="2">
    <source>
        <dbReference type="SAM" id="Phobius"/>
    </source>
</evidence>
<dbReference type="InterPro" id="IPR024244">
    <property type="entry name" value="DUF2537"/>
</dbReference>
<dbReference type="EMBL" id="LT629710">
    <property type="protein sequence ID" value="SDO38372.1"/>
    <property type="molecule type" value="Genomic_DNA"/>
</dbReference>
<dbReference type="Pfam" id="PF10801">
    <property type="entry name" value="DUF2537"/>
    <property type="match status" value="1"/>
</dbReference>
<feature type="region of interest" description="Disordered" evidence="1">
    <location>
        <begin position="1"/>
        <end position="59"/>
    </location>
</feature>
<dbReference type="STRING" id="1090615.SAMN04515671_0767"/>
<name>A0A1H0J452_9ACTN</name>
<evidence type="ECO:0000313" key="3">
    <source>
        <dbReference type="EMBL" id="SDO38372.1"/>
    </source>
</evidence>
<feature type="transmembrane region" description="Helical" evidence="2">
    <location>
        <begin position="80"/>
        <end position="101"/>
    </location>
</feature>
<dbReference type="OrthoDB" id="3573230at2"/>
<dbReference type="AlphaFoldDB" id="A0A1H0J452"/>
<evidence type="ECO:0000256" key="1">
    <source>
        <dbReference type="SAM" id="MobiDB-lite"/>
    </source>
</evidence>
<evidence type="ECO:0000313" key="4">
    <source>
        <dbReference type="Proteomes" id="UP000198741"/>
    </source>
</evidence>
<evidence type="ECO:0008006" key="5">
    <source>
        <dbReference type="Google" id="ProtNLM"/>
    </source>
</evidence>
<keyword evidence="2" id="KW-0472">Membrane</keyword>
<reference evidence="3 4" key="1">
    <citation type="submission" date="2016-10" db="EMBL/GenBank/DDBJ databases">
        <authorList>
            <person name="de Groot N.N."/>
        </authorList>
    </citation>
    <scope>NUCLEOTIDE SEQUENCE [LARGE SCALE GENOMIC DNA]</scope>
    <source>
        <strain evidence="4">P4-7,KCTC 19426,CECT 7604</strain>
    </source>
</reference>
<keyword evidence="2" id="KW-0812">Transmembrane</keyword>
<organism evidence="3 4">
    <name type="scientific">Nakamurella panacisegetis</name>
    <dbReference type="NCBI Taxonomy" id="1090615"/>
    <lineage>
        <taxon>Bacteria</taxon>
        <taxon>Bacillati</taxon>
        <taxon>Actinomycetota</taxon>
        <taxon>Actinomycetes</taxon>
        <taxon>Nakamurellales</taxon>
        <taxon>Nakamurellaceae</taxon>
        <taxon>Nakamurella</taxon>
    </lineage>
</organism>
<accession>A0A1H0J452</accession>
<dbReference type="Proteomes" id="UP000198741">
    <property type="component" value="Chromosome I"/>
</dbReference>